<dbReference type="SUPFAM" id="SSF100934">
    <property type="entry name" value="Heat shock protein 70kD (HSP70), C-terminal subdomain"/>
    <property type="match status" value="1"/>
</dbReference>
<comment type="similarity">
    <text evidence="1">Belongs to the heat shock protein 70 family.</text>
</comment>
<keyword evidence="2" id="KW-0547">Nucleotide-binding</keyword>
<dbReference type="PRINTS" id="PR00301">
    <property type="entry name" value="HEATSHOCK70"/>
</dbReference>
<dbReference type="SUPFAM" id="SSF53067">
    <property type="entry name" value="Actin-like ATPase domain"/>
    <property type="match status" value="2"/>
</dbReference>
<dbReference type="SUPFAM" id="SSF100920">
    <property type="entry name" value="Heat shock protein 70kD (HSP70), peptide-binding domain"/>
    <property type="match status" value="1"/>
</dbReference>
<dbReference type="InterPro" id="IPR013126">
    <property type="entry name" value="Hsp_70_fam"/>
</dbReference>
<keyword evidence="3" id="KW-0067">ATP-binding</keyword>
<sequence>MSVPFGVDLGNNNTVIGVARNRGIDILVNEVSNRQTPSIVGFGAKSRAIGESGKTQQNSNLKNTVEHLVRILGLPADSPDYEIEKKYFTSPLIEKDNEILSEVNFQGKKTTFTPIQLVAMYLNKIKNTAIKETKGKFTDICLAVPVWFTEKQRSAASDACKVAGLNPVRIVNDITAAAVGYGVFKTDLPEDEAKKVAIVDIGHSTYSVLIAAFKKGELKVLGSASDKHFGGRDFDYAITKHFAEEFKSKYKIDITQNAKAWSRVYTAAERLKKVLSANTTAPFNVESVMNDVDVSSSLTREELETLVQPLLDRAHTPVERALAMAGLKAEDVDTVEVVGGCTRVPALKATLSEVFGKPLSFTLNQDEAIARGAAFICAMHSPTLRVRPFKFEDVNPYSVSYYWDKDPAAEDDDHLEVFPVGGSFPSTKVITLYRSQDFNIEARYTDKNALPAGTQEFIGRWSIKGVVVNEGEDTIQTKIKLRNDPSGFHIVESAYTVEKKTIQEPIEDPEADEDAEPQYKTVEKLVKKNDLEINGQTLHLPDELLNSYLETEAALEVQDKLVADTEERKNALEEYIYELRGKLEDQYKEFASEQEKTKLSAMLEKAEEWLYDEGYDSTKAKYIAKYEELASIGNVIRGRYLAKEEEKKQAIREKEESKKASAIAEKMAAERASREAAGSTNEQAQKDEENTKDADGDVSMNQDELD</sequence>
<dbReference type="Gene3D" id="3.30.420.40">
    <property type="match status" value="2"/>
</dbReference>
<dbReference type="GO" id="GO:0005634">
    <property type="term" value="C:nucleus"/>
    <property type="evidence" value="ECO:0007669"/>
    <property type="project" value="TreeGrafter"/>
</dbReference>
<gene>
    <name evidence="6" type="primary">SSE1</name>
    <name evidence="6" type="ORF">ATY40_BA7504326</name>
</gene>
<evidence type="ECO:0000313" key="7">
    <source>
        <dbReference type="Proteomes" id="UP000094565"/>
    </source>
</evidence>
<dbReference type="InterPro" id="IPR043129">
    <property type="entry name" value="ATPase_NBD"/>
</dbReference>
<evidence type="ECO:0000256" key="5">
    <source>
        <dbReference type="SAM" id="MobiDB-lite"/>
    </source>
</evidence>
<dbReference type="PANTHER" id="PTHR45639:SF4">
    <property type="entry name" value="HSC70CB, ISOFORM G"/>
    <property type="match status" value="1"/>
</dbReference>
<evidence type="ECO:0000313" key="6">
    <source>
        <dbReference type="EMBL" id="ANZ76492.1"/>
    </source>
</evidence>
<organism evidence="6 7">
    <name type="scientific">Komagataella pastoris</name>
    <name type="common">Yeast</name>
    <name type="synonym">Pichia pastoris</name>
    <dbReference type="NCBI Taxonomy" id="4922"/>
    <lineage>
        <taxon>Eukaryota</taxon>
        <taxon>Fungi</taxon>
        <taxon>Dikarya</taxon>
        <taxon>Ascomycota</taxon>
        <taxon>Saccharomycotina</taxon>
        <taxon>Pichiomycetes</taxon>
        <taxon>Pichiales</taxon>
        <taxon>Pichiaceae</taxon>
        <taxon>Komagataella</taxon>
    </lineage>
</organism>
<dbReference type="Gene3D" id="3.30.30.30">
    <property type="match status" value="1"/>
</dbReference>
<dbReference type="GO" id="GO:0005524">
    <property type="term" value="F:ATP binding"/>
    <property type="evidence" value="ECO:0007669"/>
    <property type="project" value="UniProtKB-KW"/>
</dbReference>
<evidence type="ECO:0000256" key="2">
    <source>
        <dbReference type="ARBA" id="ARBA00022741"/>
    </source>
</evidence>
<dbReference type="InterPro" id="IPR018181">
    <property type="entry name" value="Heat_shock_70_CS"/>
</dbReference>
<dbReference type="FunFam" id="3.90.640.10:FF:000004">
    <property type="entry name" value="Heat shock 70 kDa protein 4"/>
    <property type="match status" value="1"/>
</dbReference>
<keyword evidence="4" id="KW-0346">Stress response</keyword>
<dbReference type="PROSITE" id="PS01036">
    <property type="entry name" value="HSP70_3"/>
    <property type="match status" value="1"/>
</dbReference>
<dbReference type="InterPro" id="IPR029048">
    <property type="entry name" value="HSP70_C_sf"/>
</dbReference>
<feature type="compositionally biased region" description="Basic and acidic residues" evidence="5">
    <location>
        <begin position="646"/>
        <end position="659"/>
    </location>
</feature>
<dbReference type="GO" id="GO:0005829">
    <property type="term" value="C:cytosol"/>
    <property type="evidence" value="ECO:0007669"/>
    <property type="project" value="TreeGrafter"/>
</dbReference>
<evidence type="ECO:0000256" key="3">
    <source>
        <dbReference type="ARBA" id="ARBA00022840"/>
    </source>
</evidence>
<dbReference type="OrthoDB" id="434160at2759"/>
<feature type="region of interest" description="Disordered" evidence="5">
    <location>
        <begin position="646"/>
        <end position="706"/>
    </location>
</feature>
<dbReference type="Gene3D" id="2.60.34.10">
    <property type="entry name" value="Substrate Binding Domain Of DNAk, Chain A, domain 1"/>
    <property type="match status" value="1"/>
</dbReference>
<name>A0A1B2JES7_PICPA</name>
<dbReference type="Pfam" id="PF00012">
    <property type="entry name" value="HSP70"/>
    <property type="match status" value="1"/>
</dbReference>
<dbReference type="Gene3D" id="1.20.1270.10">
    <property type="match status" value="1"/>
</dbReference>
<proteinExistence type="inferred from homology"/>
<dbReference type="GO" id="GO:0140662">
    <property type="term" value="F:ATP-dependent protein folding chaperone"/>
    <property type="evidence" value="ECO:0007669"/>
    <property type="project" value="InterPro"/>
</dbReference>
<dbReference type="EMBL" id="CP014586">
    <property type="protein sequence ID" value="ANZ76492.1"/>
    <property type="molecule type" value="Genomic_DNA"/>
</dbReference>
<dbReference type="InterPro" id="IPR029047">
    <property type="entry name" value="HSP70_peptide-bd_sf"/>
</dbReference>
<protein>
    <submittedName>
        <fullName evidence="6">BA75_04326T0</fullName>
    </submittedName>
</protein>
<dbReference type="Proteomes" id="UP000094565">
    <property type="component" value="Chromosome 3"/>
</dbReference>
<evidence type="ECO:0000256" key="4">
    <source>
        <dbReference type="ARBA" id="ARBA00023016"/>
    </source>
</evidence>
<keyword evidence="7" id="KW-1185">Reference proteome</keyword>
<dbReference type="FunFam" id="2.60.34.10:FF:000020">
    <property type="entry name" value="Heat shock SSE1"/>
    <property type="match status" value="1"/>
</dbReference>
<dbReference type="FunFam" id="1.20.1270.10:FF:000002">
    <property type="entry name" value="Heat shock 70 kDa protein 4"/>
    <property type="match status" value="1"/>
</dbReference>
<dbReference type="PANTHER" id="PTHR45639">
    <property type="entry name" value="HSC70CB, ISOFORM G-RELATED"/>
    <property type="match status" value="1"/>
</dbReference>
<reference evidence="6 7" key="1">
    <citation type="submission" date="2016-02" db="EMBL/GenBank/DDBJ databases">
        <title>Comparative genomic and transcriptomic foundation for Pichia pastoris.</title>
        <authorList>
            <person name="Love K.R."/>
            <person name="Shah K.A."/>
            <person name="Whittaker C.A."/>
            <person name="Wu J."/>
            <person name="Bartlett M.C."/>
            <person name="Ma D."/>
            <person name="Leeson R.L."/>
            <person name="Priest M."/>
            <person name="Young S.K."/>
            <person name="Love J.C."/>
        </authorList>
    </citation>
    <scope>NUCLEOTIDE SEQUENCE [LARGE SCALE GENOMIC DNA]</scope>
    <source>
        <strain evidence="6 7">ATCC 28485</strain>
    </source>
</reference>
<accession>A0A1B2JES7</accession>
<dbReference type="AlphaFoldDB" id="A0A1B2JES7"/>
<evidence type="ECO:0000256" key="1">
    <source>
        <dbReference type="ARBA" id="ARBA00007381"/>
    </source>
</evidence>
<dbReference type="Gene3D" id="3.90.640.10">
    <property type="entry name" value="Actin, Chain A, domain 4"/>
    <property type="match status" value="1"/>
</dbReference>
<dbReference type="FunFam" id="3.30.420.40:FF:000171">
    <property type="entry name" value="Heat shock 70 kDa protein 4"/>
    <property type="match status" value="2"/>
</dbReference>
<feature type="compositionally biased region" description="Basic and acidic residues" evidence="5">
    <location>
        <begin position="684"/>
        <end position="695"/>
    </location>
</feature>